<organism evidence="1 2">
    <name type="scientific">Lentilactobacillus terminaliae</name>
    <dbReference type="NCBI Taxonomy" id="3003483"/>
    <lineage>
        <taxon>Bacteria</taxon>
        <taxon>Bacillati</taxon>
        <taxon>Bacillota</taxon>
        <taxon>Bacilli</taxon>
        <taxon>Lactobacillales</taxon>
        <taxon>Lactobacillaceae</taxon>
        <taxon>Lentilactobacillus</taxon>
    </lineage>
</organism>
<evidence type="ECO:0000313" key="2">
    <source>
        <dbReference type="Proteomes" id="UP001149860"/>
    </source>
</evidence>
<accession>A0ACD5DH40</accession>
<proteinExistence type="predicted"/>
<gene>
    <name evidence="1" type="ORF">O0236_004600</name>
</gene>
<evidence type="ECO:0000313" key="1">
    <source>
        <dbReference type="EMBL" id="XFD40585.1"/>
    </source>
</evidence>
<keyword evidence="2" id="KW-1185">Reference proteome</keyword>
<reference evidence="1" key="1">
    <citation type="submission" date="2024-08" db="EMBL/GenBank/DDBJ databases">
        <title>Lentilactobacillus sp. nov., isolated from tree bark.</title>
        <authorList>
            <person name="Phuengjayaem S."/>
            <person name="Tanasupawat S."/>
        </authorList>
    </citation>
    <scope>NUCLEOTIDE SEQUENCE</scope>
    <source>
        <strain evidence="1">SPB1-3</strain>
    </source>
</reference>
<protein>
    <submittedName>
        <fullName evidence="1">Uncharacterized protein</fullName>
    </submittedName>
</protein>
<dbReference type="Proteomes" id="UP001149860">
    <property type="component" value="Chromosome"/>
</dbReference>
<dbReference type="EMBL" id="CP168151">
    <property type="protein sequence ID" value="XFD40585.1"/>
    <property type="molecule type" value="Genomic_DNA"/>
</dbReference>
<name>A0ACD5DH40_9LACO</name>
<sequence length="104" mass="12053">MKTLFKVVGSSALLAGLYLYSRKETPQEFVVNAKEKFTQKKTDIVNFKSAMDNFKDSLNNFSEKSTIINDVMNDIQRDIDEAMFQIEPRLEEIQKHSDELNDID</sequence>